<evidence type="ECO:0000256" key="2">
    <source>
        <dbReference type="SAM" id="Phobius"/>
    </source>
</evidence>
<evidence type="ECO:0000313" key="4">
    <source>
        <dbReference type="EMBL" id="EEU36686.1"/>
    </source>
</evidence>
<dbReference type="RefSeq" id="XP_003042399.1">
    <property type="nucleotide sequence ID" value="XM_003042353.1"/>
</dbReference>
<gene>
    <name evidence="4" type="ORF">NECHADRAFT_51742</name>
</gene>
<name>C7ZGX9_FUSV7</name>
<dbReference type="InterPro" id="IPR013094">
    <property type="entry name" value="AB_hydrolase_3"/>
</dbReference>
<dbReference type="HOGENOM" id="CLU_012494_3_1_1"/>
<evidence type="ECO:0000259" key="3">
    <source>
        <dbReference type="Pfam" id="PF07859"/>
    </source>
</evidence>
<dbReference type="OMA" id="CTHGFTH"/>
<dbReference type="GO" id="GO:0016787">
    <property type="term" value="F:hydrolase activity"/>
    <property type="evidence" value="ECO:0007669"/>
    <property type="project" value="UniProtKB-KW"/>
</dbReference>
<dbReference type="InterPro" id="IPR050300">
    <property type="entry name" value="GDXG_lipolytic_enzyme"/>
</dbReference>
<dbReference type="GeneID" id="9669404"/>
<dbReference type="PANTHER" id="PTHR48081">
    <property type="entry name" value="AB HYDROLASE SUPERFAMILY PROTEIN C4A8.06C"/>
    <property type="match status" value="1"/>
</dbReference>
<proteinExistence type="predicted"/>
<dbReference type="OrthoDB" id="408631at2759"/>
<organism evidence="4 5">
    <name type="scientific">Fusarium vanettenii (strain ATCC MYA-4622 / CBS 123669 / FGSC 9596 / NRRL 45880 / 77-13-4)</name>
    <name type="common">Fusarium solani subsp. pisi</name>
    <dbReference type="NCBI Taxonomy" id="660122"/>
    <lineage>
        <taxon>Eukaryota</taxon>
        <taxon>Fungi</taxon>
        <taxon>Dikarya</taxon>
        <taxon>Ascomycota</taxon>
        <taxon>Pezizomycotina</taxon>
        <taxon>Sordariomycetes</taxon>
        <taxon>Hypocreomycetidae</taxon>
        <taxon>Hypocreales</taxon>
        <taxon>Nectriaceae</taxon>
        <taxon>Fusarium</taxon>
        <taxon>Fusarium solani species complex</taxon>
        <taxon>Fusarium vanettenii</taxon>
    </lineage>
</organism>
<dbReference type="Proteomes" id="UP000005206">
    <property type="component" value="Chromosome 11"/>
</dbReference>
<dbReference type="Gene3D" id="3.40.50.1820">
    <property type="entry name" value="alpha/beta hydrolase"/>
    <property type="match status" value="1"/>
</dbReference>
<dbReference type="eggNOG" id="KOG1515">
    <property type="taxonomic scope" value="Eukaryota"/>
</dbReference>
<feature type="transmembrane region" description="Helical" evidence="2">
    <location>
        <begin position="20"/>
        <end position="38"/>
    </location>
</feature>
<dbReference type="SUPFAM" id="SSF53474">
    <property type="entry name" value="alpha/beta-Hydrolases"/>
    <property type="match status" value="1"/>
</dbReference>
<dbReference type="AlphaFoldDB" id="C7ZGX9"/>
<dbReference type="EMBL" id="GG698927">
    <property type="protein sequence ID" value="EEU36686.1"/>
    <property type="molecule type" value="Genomic_DNA"/>
</dbReference>
<keyword evidence="2" id="KW-0472">Membrane</keyword>
<keyword evidence="1" id="KW-0378">Hydrolase</keyword>
<accession>C7ZGX9</accession>
<dbReference type="InParanoid" id="C7ZGX9"/>
<dbReference type="STRING" id="660122.C7ZGX9"/>
<evidence type="ECO:0000313" key="5">
    <source>
        <dbReference type="Proteomes" id="UP000005206"/>
    </source>
</evidence>
<evidence type="ECO:0000256" key="1">
    <source>
        <dbReference type="ARBA" id="ARBA00022801"/>
    </source>
</evidence>
<dbReference type="PANTHER" id="PTHR48081:SF8">
    <property type="entry name" value="ALPHA_BETA HYDROLASE FOLD-3 DOMAIN-CONTAINING PROTEIN-RELATED"/>
    <property type="match status" value="1"/>
</dbReference>
<reference evidence="4 5" key="1">
    <citation type="journal article" date="2009" name="PLoS Genet.">
        <title>The genome of Nectria haematococca: contribution of supernumerary chromosomes to gene expansion.</title>
        <authorList>
            <person name="Coleman J.J."/>
            <person name="Rounsley S.D."/>
            <person name="Rodriguez-Carres M."/>
            <person name="Kuo A."/>
            <person name="Wasmann C.C."/>
            <person name="Grimwood J."/>
            <person name="Schmutz J."/>
            <person name="Taga M."/>
            <person name="White G.J."/>
            <person name="Zhou S."/>
            <person name="Schwartz D.C."/>
            <person name="Freitag M."/>
            <person name="Ma L.J."/>
            <person name="Danchin E.G."/>
            <person name="Henrissat B."/>
            <person name="Coutinho P.M."/>
            <person name="Nelson D.R."/>
            <person name="Straney D."/>
            <person name="Napoli C.A."/>
            <person name="Barker B.M."/>
            <person name="Gribskov M."/>
            <person name="Rep M."/>
            <person name="Kroken S."/>
            <person name="Molnar I."/>
            <person name="Rensing C."/>
            <person name="Kennell J.C."/>
            <person name="Zamora J."/>
            <person name="Farman M.L."/>
            <person name="Selker E.U."/>
            <person name="Salamov A."/>
            <person name="Shapiro H."/>
            <person name="Pangilinan J."/>
            <person name="Lindquist E."/>
            <person name="Lamers C."/>
            <person name="Grigoriev I.V."/>
            <person name="Geiser D.M."/>
            <person name="Covert S.F."/>
            <person name="Temporini E."/>
            <person name="Vanetten H.D."/>
        </authorList>
    </citation>
    <scope>NUCLEOTIDE SEQUENCE [LARGE SCALE GENOMIC DNA]</scope>
    <source>
        <strain evidence="5">ATCC MYA-4622 / CBS 123669 / FGSC 9596 / NRRL 45880 / 77-13-4</strain>
    </source>
</reference>
<keyword evidence="2" id="KW-1133">Transmembrane helix</keyword>
<dbReference type="InterPro" id="IPR029058">
    <property type="entry name" value="AB_hydrolase_fold"/>
</dbReference>
<keyword evidence="5" id="KW-1185">Reference proteome</keyword>
<protein>
    <recommendedName>
        <fullName evidence="3">Alpha/beta hydrolase fold-3 domain-containing protein</fullName>
    </recommendedName>
</protein>
<keyword evidence="2" id="KW-0812">Transmembrane</keyword>
<dbReference type="VEuPathDB" id="FungiDB:NECHADRAFT_51742"/>
<feature type="domain" description="Alpha/beta hydrolase fold-3" evidence="3">
    <location>
        <begin position="93"/>
        <end position="289"/>
    </location>
</feature>
<dbReference type="KEGG" id="nhe:NECHADRAFT_51742"/>
<dbReference type="Pfam" id="PF07859">
    <property type="entry name" value="Abhydrolase_3"/>
    <property type="match status" value="1"/>
</dbReference>
<sequence length="394" mass="43781">MASSAGDLDSARSQFNEPLPALTTIYYTILVYLLYYINRAGQRVASIKVRLASKPSDPPNSTRSYPCCPKLPVRIFTPKSYYDSPGRNLPTLFTVHGGGFVMGNPQNDDAWNRYFSDTYSVLVIALNYPKAPSARFPTTVYDLEQLILAVLSDSSLRIDKDRVAIAGFSAGGSLALSVSTLPSMCGSGDGIRRIKAVISLYPPVDMSIDRNYKTQTRRYKPSLGGFRARPTDWLLRLSPIFDWAYIPDGQDLQDPLLSPIYASKDALPPYVFMIACELDMLVGDSHRMICGLAGRPLSEVTVGKNEPGPVGELILNDEKYCFEVSREKGSYKWLLIPDQVHSFDHYKQMESIHRDKAHALDAEPKAKHSQKLIAEWLFSGPFKQAAGVSSRAVH</sequence>